<feature type="domain" description="DUF7869" evidence="2">
    <location>
        <begin position="701"/>
        <end position="824"/>
    </location>
</feature>
<evidence type="ECO:0000259" key="2">
    <source>
        <dbReference type="Pfam" id="PF25273"/>
    </source>
</evidence>
<protein>
    <recommendedName>
        <fullName evidence="2">DUF7869 domain-containing protein</fullName>
    </recommendedName>
</protein>
<proteinExistence type="predicted"/>
<feature type="region of interest" description="Disordered" evidence="1">
    <location>
        <begin position="234"/>
        <end position="303"/>
    </location>
</feature>
<keyword evidence="4" id="KW-1185">Reference proteome</keyword>
<evidence type="ECO:0000313" key="4">
    <source>
        <dbReference type="Proteomes" id="UP001633002"/>
    </source>
</evidence>
<dbReference type="Pfam" id="PF25273">
    <property type="entry name" value="DUF7869"/>
    <property type="match status" value="1"/>
</dbReference>
<comment type="caution">
    <text evidence="3">The sequence shown here is derived from an EMBL/GenBank/DDBJ whole genome shotgun (WGS) entry which is preliminary data.</text>
</comment>
<dbReference type="AlphaFoldDB" id="A0ABD3GMJ6"/>
<dbReference type="EMBL" id="JBJQOH010000007">
    <property type="protein sequence ID" value="KAL3679881.1"/>
    <property type="molecule type" value="Genomic_DNA"/>
</dbReference>
<evidence type="ECO:0000313" key="3">
    <source>
        <dbReference type="EMBL" id="KAL3679881.1"/>
    </source>
</evidence>
<dbReference type="PANTHER" id="PTHR33153">
    <property type="entry name" value="MYND-TYPE DOMAIN-CONTAINING PROTEIN"/>
    <property type="match status" value="1"/>
</dbReference>
<evidence type="ECO:0000256" key="1">
    <source>
        <dbReference type="SAM" id="MobiDB-lite"/>
    </source>
</evidence>
<sequence length="1133" mass="128088">MAPFKVGDAVHLLNEVTDDVVGEGIVASILPTFTVHTVPLGSDCVAVRLVKVIDRWYPLPVPDMDAETVGELEIGSNVRWPAGMLQLISPDVDAVFPLPDMEDSPVDVRVQCSQTPRTFPVPLVDMKQRQNWNLLEVYTVLKLNDGTKIPMAEGLVTLTSPSSCVNNAELGELNVGVAVTKIVEGISTDDLKNSPLAGFSSGPMLVSWPINSVVAKALGRSLYSLQQGIDGEIESDVPLSSSDEEDSDNSLDTPSTPQDISIVGETPVKKRRHYNSAVRNVADPLQRASREAKRRAHRETTEDKIKEVQKSRCCGVVCISKIPSGVIRQCRQDYFGLPHDEREEFLHTRLQMRHQAAIEQGMHIIDQKLICKKAFWTIYGFSRTKYYDMIKQAYKGIVRGYHGNKGKRKPRPNSCDGKALLGQILAQLAEPMPHMQHNFSEGEIGIVQMLPSCYSRGSIMKEVNSKMASIGNMKISKTLFYALWTSNFSNYKFHKRGAFAKCDTCVTLKHKLMQERRPDFRRPIEELRDKHMSEQMSCRNVYYAKRTLARAQPDKYLCLIHDKMDQAKTNIPRLAENMKKLHIGGCLPLPVSLTGMLTHGREPGAYCHLSLTGIWPGDPNFTVTSLAKCLRDLEQISDDSDHTGDLSRTSSRTPLFRSLLDQTAFRASMGTEGAVDSTYIRQYGCEDRHQVPAGQTEITFKKLPPTFMLQMDNSAKDNKNIHVLAFCSELVIRGVFETVEVNFLMVWHTHEDVDALFSKVSARTVNKDVLTLPALMAEIWESESMHLVPMLMEEVADYKTYVNTYLKPLTGHSQPLASHFSMADNVPIYRVQWKVDGPWTPEGGNSLWKIVDGQFTLPTGEPKALKLPSTHPRLAEVSPFIDNLVNFLQETYNDETSEGFRKYIPVISYWKTVQRHLTRIETTEDEALHTMFWPQTDHGTGFKLDYENREATGVDNNECVTLMDELDKELHEENAMQLQPYIRVPSERPKRAFVPLEDISEGRFVVLGPDDAFEAEVPRAVWLGRCMGSVVRDTSDEHHGEFLVEWWRPRHRKSINATNRKRYSELLVGQKEWEKDPGYNRPHWINASAAIYSWKYRSKNEAPSTTRLNPLAKEAVKCHLEKLAVDEGLNLIC</sequence>
<name>A0ABD3GMJ6_9MARC</name>
<dbReference type="PANTHER" id="PTHR33153:SF3">
    <property type="entry name" value="TRAFFICKING PROTEIN PARTICLE COMPLEX SUBUNIT 11 DOMAIN-CONTAINING PROTEIN"/>
    <property type="match status" value="1"/>
</dbReference>
<dbReference type="Proteomes" id="UP001633002">
    <property type="component" value="Unassembled WGS sequence"/>
</dbReference>
<organism evidence="3 4">
    <name type="scientific">Riccia sorocarpa</name>
    <dbReference type="NCBI Taxonomy" id="122646"/>
    <lineage>
        <taxon>Eukaryota</taxon>
        <taxon>Viridiplantae</taxon>
        <taxon>Streptophyta</taxon>
        <taxon>Embryophyta</taxon>
        <taxon>Marchantiophyta</taxon>
        <taxon>Marchantiopsida</taxon>
        <taxon>Marchantiidae</taxon>
        <taxon>Marchantiales</taxon>
        <taxon>Ricciaceae</taxon>
        <taxon>Riccia</taxon>
    </lineage>
</organism>
<reference evidence="3 4" key="1">
    <citation type="submission" date="2024-09" db="EMBL/GenBank/DDBJ databases">
        <title>Chromosome-scale assembly of Riccia sorocarpa.</title>
        <authorList>
            <person name="Paukszto L."/>
        </authorList>
    </citation>
    <scope>NUCLEOTIDE SEQUENCE [LARGE SCALE GENOMIC DNA]</scope>
    <source>
        <strain evidence="3">LP-2024</strain>
        <tissue evidence="3">Aerial parts of the thallus</tissue>
    </source>
</reference>
<gene>
    <name evidence="3" type="ORF">R1sor_022837</name>
</gene>
<dbReference type="InterPro" id="IPR057191">
    <property type="entry name" value="DUF7869"/>
</dbReference>
<accession>A0ABD3GMJ6</accession>